<accession>A0A9N8EYI6</accession>
<feature type="compositionally biased region" description="Basic and acidic residues" evidence="1">
    <location>
        <begin position="123"/>
        <end position="134"/>
    </location>
</feature>
<reference evidence="2" key="1">
    <citation type="submission" date="2020-06" db="EMBL/GenBank/DDBJ databases">
        <authorList>
            <consortium name="Plant Systems Biology data submission"/>
        </authorList>
    </citation>
    <scope>NUCLEOTIDE SEQUENCE</scope>
    <source>
        <strain evidence="2">D6</strain>
    </source>
</reference>
<feature type="compositionally biased region" description="Polar residues" evidence="1">
    <location>
        <begin position="21"/>
        <end position="34"/>
    </location>
</feature>
<feature type="compositionally biased region" description="Low complexity" evidence="1">
    <location>
        <begin position="105"/>
        <end position="117"/>
    </location>
</feature>
<gene>
    <name evidence="2" type="ORF">SEMRO_2293_G322260.1</name>
</gene>
<feature type="region of interest" description="Disordered" evidence="1">
    <location>
        <begin position="104"/>
        <end position="134"/>
    </location>
</feature>
<evidence type="ECO:0000256" key="1">
    <source>
        <dbReference type="SAM" id="MobiDB-lite"/>
    </source>
</evidence>
<name>A0A9N8EYI6_9STRA</name>
<protein>
    <submittedName>
        <fullName evidence="2">Uncharacterized protein</fullName>
    </submittedName>
</protein>
<evidence type="ECO:0000313" key="3">
    <source>
        <dbReference type="Proteomes" id="UP001153069"/>
    </source>
</evidence>
<feature type="region of interest" description="Disordered" evidence="1">
    <location>
        <begin position="48"/>
        <end position="70"/>
    </location>
</feature>
<organism evidence="2 3">
    <name type="scientific">Seminavis robusta</name>
    <dbReference type="NCBI Taxonomy" id="568900"/>
    <lineage>
        <taxon>Eukaryota</taxon>
        <taxon>Sar</taxon>
        <taxon>Stramenopiles</taxon>
        <taxon>Ochrophyta</taxon>
        <taxon>Bacillariophyta</taxon>
        <taxon>Bacillariophyceae</taxon>
        <taxon>Bacillariophycidae</taxon>
        <taxon>Naviculales</taxon>
        <taxon>Naviculaceae</taxon>
        <taxon>Seminavis</taxon>
    </lineage>
</organism>
<proteinExistence type="predicted"/>
<dbReference type="AlphaFoldDB" id="A0A9N8EYI6"/>
<dbReference type="EMBL" id="CAICTM010002291">
    <property type="protein sequence ID" value="CAB9528690.1"/>
    <property type="molecule type" value="Genomic_DNA"/>
</dbReference>
<feature type="compositionally biased region" description="Polar residues" evidence="1">
    <location>
        <begin position="56"/>
        <end position="70"/>
    </location>
</feature>
<feature type="region of interest" description="Disordered" evidence="1">
    <location>
        <begin position="1"/>
        <end position="34"/>
    </location>
</feature>
<keyword evidence="3" id="KW-1185">Reference proteome</keyword>
<sequence>MDPFNNRGMSTSSAKDDSIRTAPSRTSSPENTRMSLFSLLRNASLHEERSSAGRYTFSSDISGSNGGSLSRCQEEVATALSGVSSPYRGMSTVDILDQALSLSVAPRPAAAPAMPNRQRQRPRRENSKEEESAQ</sequence>
<comment type="caution">
    <text evidence="2">The sequence shown here is derived from an EMBL/GenBank/DDBJ whole genome shotgun (WGS) entry which is preliminary data.</text>
</comment>
<dbReference type="Proteomes" id="UP001153069">
    <property type="component" value="Unassembled WGS sequence"/>
</dbReference>
<evidence type="ECO:0000313" key="2">
    <source>
        <dbReference type="EMBL" id="CAB9528690.1"/>
    </source>
</evidence>